<reference evidence="2" key="1">
    <citation type="journal article" date="2022" name="bioRxiv">
        <title>Deciphering the potential niche of two novel black yeast fungi from a biological soil crust based on their genomes, phenotypes, and melanin regulation.</title>
        <authorList>
            <consortium name="DOE Joint Genome Institute"/>
            <person name="Carr E.C."/>
            <person name="Barton Q."/>
            <person name="Grambo S."/>
            <person name="Sullivan M."/>
            <person name="Renfro C.M."/>
            <person name="Kuo A."/>
            <person name="Pangilinan J."/>
            <person name="Lipzen A."/>
            <person name="Keymanesh K."/>
            <person name="Savage E."/>
            <person name="Barry K."/>
            <person name="Grigoriev I.V."/>
            <person name="Riekhof W.R."/>
            <person name="Harris S.S."/>
        </authorList>
    </citation>
    <scope>NUCLEOTIDE SEQUENCE</scope>
    <source>
        <strain evidence="2">JF 03-4F</strain>
    </source>
</reference>
<name>A0AAN6E3Q5_9EURO</name>
<keyword evidence="1" id="KW-0732">Signal</keyword>
<dbReference type="AlphaFoldDB" id="A0AAN6E3Q5"/>
<dbReference type="Proteomes" id="UP001203852">
    <property type="component" value="Unassembled WGS sequence"/>
</dbReference>
<comment type="caution">
    <text evidence="2">The sequence shown here is derived from an EMBL/GenBank/DDBJ whole genome shotgun (WGS) entry which is preliminary data.</text>
</comment>
<evidence type="ECO:0000313" key="3">
    <source>
        <dbReference type="Proteomes" id="UP001203852"/>
    </source>
</evidence>
<sequence>MHQELGWTVLIVVILGLDWLQPASNETLSHSWFFGHSITLSILPIPIPTQANNPPPTAPFASESKINHCHSTKPPRCRPPAYYTRTFSVSSYAHTTGSHNSLTMTERSGPLHILTR</sequence>
<protein>
    <recommendedName>
        <fullName evidence="4">Cytochrome b561 domain-containing protein</fullName>
    </recommendedName>
</protein>
<gene>
    <name evidence="2" type="ORF">EDD36DRAFT_4837</name>
</gene>
<dbReference type="EMBL" id="MU404350">
    <property type="protein sequence ID" value="KAI1617565.1"/>
    <property type="molecule type" value="Genomic_DNA"/>
</dbReference>
<evidence type="ECO:0000256" key="1">
    <source>
        <dbReference type="SAM" id="SignalP"/>
    </source>
</evidence>
<keyword evidence="3" id="KW-1185">Reference proteome</keyword>
<evidence type="ECO:0000313" key="2">
    <source>
        <dbReference type="EMBL" id="KAI1617565.1"/>
    </source>
</evidence>
<evidence type="ECO:0008006" key="4">
    <source>
        <dbReference type="Google" id="ProtNLM"/>
    </source>
</evidence>
<organism evidence="2 3">
    <name type="scientific">Exophiala viscosa</name>
    <dbReference type="NCBI Taxonomy" id="2486360"/>
    <lineage>
        <taxon>Eukaryota</taxon>
        <taxon>Fungi</taxon>
        <taxon>Dikarya</taxon>
        <taxon>Ascomycota</taxon>
        <taxon>Pezizomycotina</taxon>
        <taxon>Eurotiomycetes</taxon>
        <taxon>Chaetothyriomycetidae</taxon>
        <taxon>Chaetothyriales</taxon>
        <taxon>Herpotrichiellaceae</taxon>
        <taxon>Exophiala</taxon>
    </lineage>
</organism>
<feature type="signal peptide" evidence="1">
    <location>
        <begin position="1"/>
        <end position="25"/>
    </location>
</feature>
<proteinExistence type="predicted"/>
<accession>A0AAN6E3Q5</accession>
<feature type="chain" id="PRO_5043006969" description="Cytochrome b561 domain-containing protein" evidence="1">
    <location>
        <begin position="26"/>
        <end position="116"/>
    </location>
</feature>